<organism evidence="2 3">
    <name type="scientific">Azohydromonas lata</name>
    <dbReference type="NCBI Taxonomy" id="45677"/>
    <lineage>
        <taxon>Bacteria</taxon>
        <taxon>Pseudomonadati</taxon>
        <taxon>Pseudomonadota</taxon>
        <taxon>Betaproteobacteria</taxon>
        <taxon>Burkholderiales</taxon>
        <taxon>Sphaerotilaceae</taxon>
        <taxon>Azohydromonas</taxon>
    </lineage>
</organism>
<evidence type="ECO:0000313" key="2">
    <source>
        <dbReference type="EMBL" id="MDZ5459294.1"/>
    </source>
</evidence>
<evidence type="ECO:0000313" key="3">
    <source>
        <dbReference type="Proteomes" id="UP001293718"/>
    </source>
</evidence>
<gene>
    <name evidence="2" type="ORF">SM757_22205</name>
</gene>
<comment type="caution">
    <text evidence="2">The sequence shown here is derived from an EMBL/GenBank/DDBJ whole genome shotgun (WGS) entry which is preliminary data.</text>
</comment>
<dbReference type="Pfam" id="PF01381">
    <property type="entry name" value="HTH_3"/>
    <property type="match status" value="1"/>
</dbReference>
<dbReference type="NCBIfam" id="NF010465">
    <property type="entry name" value="PRK13890.1"/>
    <property type="match status" value="1"/>
</dbReference>
<evidence type="ECO:0000259" key="1">
    <source>
        <dbReference type="PROSITE" id="PS50943"/>
    </source>
</evidence>
<sequence length="120" mass="13422">MVHYIIFFTNVLRLLEEQGLTKHELSARADVSLSFVSDITRGTGNPSIKVMEKIAAALETPLPFLLECTDMPRDALDRLAGTKFFSSVPDGYQRVSAVVSDYHAFLVSVYAEQAQEQLQR</sequence>
<protein>
    <submittedName>
        <fullName evidence="2">Helix-turn-helix domain-containing protein</fullName>
    </submittedName>
</protein>
<dbReference type="PROSITE" id="PS50943">
    <property type="entry name" value="HTH_CROC1"/>
    <property type="match status" value="1"/>
</dbReference>
<dbReference type="CDD" id="cd00093">
    <property type="entry name" value="HTH_XRE"/>
    <property type="match status" value="1"/>
</dbReference>
<dbReference type="InterPro" id="IPR001387">
    <property type="entry name" value="Cro/C1-type_HTH"/>
</dbReference>
<reference evidence="2 3" key="1">
    <citation type="submission" date="2023-11" db="EMBL/GenBank/DDBJ databases">
        <title>Draft genome of Azohydromonas lata strain H1 (DSM1123), a polyhydroxyalkanoate producer.</title>
        <authorList>
            <person name="Traversa D."/>
            <person name="D'Addabbo P."/>
            <person name="Pazzani C."/>
            <person name="Manzari C."/>
            <person name="Chiara M."/>
            <person name="Scrascia M."/>
        </authorList>
    </citation>
    <scope>NUCLEOTIDE SEQUENCE [LARGE SCALE GENOMIC DNA]</scope>
    <source>
        <strain evidence="2 3">H1</strain>
    </source>
</reference>
<dbReference type="RefSeq" id="WP_322467075.1">
    <property type="nucleotide sequence ID" value="NZ_JAXOJX010000041.1"/>
</dbReference>
<proteinExistence type="predicted"/>
<name>A0ABU5IK73_9BURK</name>
<dbReference type="Proteomes" id="UP001293718">
    <property type="component" value="Unassembled WGS sequence"/>
</dbReference>
<dbReference type="InterPro" id="IPR010982">
    <property type="entry name" value="Lambda_DNA-bd_dom_sf"/>
</dbReference>
<dbReference type="Gene3D" id="1.10.260.40">
    <property type="entry name" value="lambda repressor-like DNA-binding domains"/>
    <property type="match status" value="1"/>
</dbReference>
<dbReference type="SMART" id="SM00530">
    <property type="entry name" value="HTH_XRE"/>
    <property type="match status" value="1"/>
</dbReference>
<feature type="domain" description="HTH cro/C1-type" evidence="1">
    <location>
        <begin position="11"/>
        <end position="65"/>
    </location>
</feature>
<dbReference type="EMBL" id="JAXOJX010000041">
    <property type="protein sequence ID" value="MDZ5459294.1"/>
    <property type="molecule type" value="Genomic_DNA"/>
</dbReference>
<accession>A0ABU5IK73</accession>
<dbReference type="SUPFAM" id="SSF47413">
    <property type="entry name" value="lambda repressor-like DNA-binding domains"/>
    <property type="match status" value="1"/>
</dbReference>
<keyword evidence="3" id="KW-1185">Reference proteome</keyword>